<keyword evidence="1" id="KW-0175">Coiled coil</keyword>
<dbReference type="PANTHER" id="PTHR21666">
    <property type="entry name" value="PEPTIDASE-RELATED"/>
    <property type="match status" value="1"/>
</dbReference>
<protein>
    <submittedName>
        <fullName evidence="4">Peptidase M23</fullName>
    </submittedName>
</protein>
<accession>A0A1V3N8A8</accession>
<organism evidence="4 5">
    <name type="scientific">Thioalkalivibrio denitrificans</name>
    <dbReference type="NCBI Taxonomy" id="108003"/>
    <lineage>
        <taxon>Bacteria</taxon>
        <taxon>Pseudomonadati</taxon>
        <taxon>Pseudomonadota</taxon>
        <taxon>Gammaproteobacteria</taxon>
        <taxon>Chromatiales</taxon>
        <taxon>Ectothiorhodospiraceae</taxon>
        <taxon>Thioalkalivibrio</taxon>
    </lineage>
</organism>
<feature type="compositionally biased region" description="Basic and acidic residues" evidence="2">
    <location>
        <begin position="237"/>
        <end position="248"/>
    </location>
</feature>
<dbReference type="Gene3D" id="2.70.70.10">
    <property type="entry name" value="Glucose Permease (Domain IIA)"/>
    <property type="match status" value="1"/>
</dbReference>
<dbReference type="SUPFAM" id="SSF51261">
    <property type="entry name" value="Duplicated hybrid motif"/>
    <property type="match status" value="1"/>
</dbReference>
<evidence type="ECO:0000256" key="1">
    <source>
        <dbReference type="SAM" id="Coils"/>
    </source>
</evidence>
<name>A0A1V3N8A8_9GAMM</name>
<dbReference type="InterPro" id="IPR011055">
    <property type="entry name" value="Dup_hybrid_motif"/>
</dbReference>
<dbReference type="CDD" id="cd12797">
    <property type="entry name" value="M23_peptidase"/>
    <property type="match status" value="1"/>
</dbReference>
<keyword evidence="5" id="KW-1185">Reference proteome</keyword>
<reference evidence="4 5" key="1">
    <citation type="submission" date="2017-02" db="EMBL/GenBank/DDBJ databases">
        <title>Genomic diversity within the haloalkaliphilic genus Thioalkalivibrio.</title>
        <authorList>
            <person name="Ahn A.-C."/>
            <person name="Meier-Kolthoff J."/>
            <person name="Overmars L."/>
            <person name="Richter M."/>
            <person name="Woyke T."/>
            <person name="Sorokin D.Y."/>
            <person name="Muyzer G."/>
        </authorList>
    </citation>
    <scope>NUCLEOTIDE SEQUENCE [LARGE SCALE GENOMIC DNA]</scope>
    <source>
        <strain evidence="4 5">ALJD</strain>
    </source>
</reference>
<feature type="region of interest" description="Disordered" evidence="2">
    <location>
        <begin position="237"/>
        <end position="266"/>
    </location>
</feature>
<dbReference type="Proteomes" id="UP000189462">
    <property type="component" value="Unassembled WGS sequence"/>
</dbReference>
<gene>
    <name evidence="4" type="ORF">B1C78_16685</name>
</gene>
<dbReference type="STRING" id="108003.B1C78_16685"/>
<sequence>MTLGFALAPAAWANDKAEVAQRLEEVRKEIAALRDRLEAAQGERGRIEAALRKADREIADADRQLAATERAMEQAGARLAELEAEQAQERERLESQLALLARQLRAAYLAGRQDRLALLLNQEDPATVGRLLVYYRHYNDARGERIREVDEALENLALITREVSEAREQLAGERHRRQQLRDRLAEGQEERRRLLARLEAEIEATGTGLSRLEEDEEGMEELLRSLDRALQDIPEHSQLDEPFADRRGKLPWPTEGPLRARFGTPRGGQSGLQWRGVVIGAEPGDPVHAIHHGRVVFSDWMRGFGLLTIIDHGHGYMTLYGHNQSLYRSPGDWVQAGDLIARVGEGPGEDGRGLYFEIRHQGNPLNPGRWCDSNVKIAAPASHR</sequence>
<dbReference type="AlphaFoldDB" id="A0A1V3N8A8"/>
<dbReference type="FunFam" id="2.70.70.10:FF:000003">
    <property type="entry name" value="Murein hydrolase activator EnvC"/>
    <property type="match status" value="1"/>
</dbReference>
<dbReference type="GO" id="GO:0004222">
    <property type="term" value="F:metalloendopeptidase activity"/>
    <property type="evidence" value="ECO:0007669"/>
    <property type="project" value="TreeGrafter"/>
</dbReference>
<dbReference type="PANTHER" id="PTHR21666:SF270">
    <property type="entry name" value="MUREIN HYDROLASE ACTIVATOR ENVC"/>
    <property type="match status" value="1"/>
</dbReference>
<comment type="caution">
    <text evidence="4">The sequence shown here is derived from an EMBL/GenBank/DDBJ whole genome shotgun (WGS) entry which is preliminary data.</text>
</comment>
<evidence type="ECO:0000313" key="4">
    <source>
        <dbReference type="EMBL" id="OOG21046.1"/>
    </source>
</evidence>
<dbReference type="EMBL" id="MVBK01000140">
    <property type="protein sequence ID" value="OOG21046.1"/>
    <property type="molecule type" value="Genomic_DNA"/>
</dbReference>
<dbReference type="Pfam" id="PF01551">
    <property type="entry name" value="Peptidase_M23"/>
    <property type="match status" value="1"/>
</dbReference>
<feature type="coiled-coil region" evidence="1">
    <location>
        <begin position="16"/>
        <end position="110"/>
    </location>
</feature>
<feature type="domain" description="M23ase beta-sheet core" evidence="3">
    <location>
        <begin position="274"/>
        <end position="367"/>
    </location>
</feature>
<dbReference type="InterPro" id="IPR050570">
    <property type="entry name" value="Cell_wall_metabolism_enzyme"/>
</dbReference>
<feature type="coiled-coil region" evidence="1">
    <location>
        <begin position="149"/>
        <end position="232"/>
    </location>
</feature>
<evidence type="ECO:0000259" key="3">
    <source>
        <dbReference type="Pfam" id="PF01551"/>
    </source>
</evidence>
<dbReference type="Gene3D" id="6.10.250.3150">
    <property type="match status" value="1"/>
</dbReference>
<proteinExistence type="predicted"/>
<evidence type="ECO:0000313" key="5">
    <source>
        <dbReference type="Proteomes" id="UP000189462"/>
    </source>
</evidence>
<evidence type="ECO:0000256" key="2">
    <source>
        <dbReference type="SAM" id="MobiDB-lite"/>
    </source>
</evidence>
<dbReference type="InterPro" id="IPR016047">
    <property type="entry name" value="M23ase_b-sheet_dom"/>
</dbReference>